<dbReference type="Gene3D" id="3.30.420.10">
    <property type="entry name" value="Ribonuclease H-like superfamily/Ribonuclease H"/>
    <property type="match status" value="1"/>
</dbReference>
<dbReference type="OrthoDB" id="2266637at2759"/>
<reference evidence="1 2" key="1">
    <citation type="submission" date="2020-04" db="EMBL/GenBank/DDBJ databases">
        <authorList>
            <person name="Wallbank WR R."/>
            <person name="Pardo Diaz C."/>
            <person name="Kozak K."/>
            <person name="Martin S."/>
            <person name="Jiggins C."/>
            <person name="Moest M."/>
            <person name="Warren A I."/>
            <person name="Byers J.R.P. K."/>
            <person name="Montejo-Kovacevich G."/>
            <person name="Yen C E."/>
        </authorList>
    </citation>
    <scope>NUCLEOTIDE SEQUENCE [LARGE SCALE GENOMIC DNA]</scope>
</reference>
<name>A0A8S1A2K5_ARCPL</name>
<accession>A0A8S1A2K5</accession>
<sequence>MNAENYTKWLQTQIIPSLKPNSVVVVDNASYHNSLENPAPNSNSRKQDMIDWLNYRNIDRMIKPQLYQLILQTNKYLLNMKLTLKEHGYSVLRLPPDFNPIENIWAMIKGYLAKTCQ</sequence>
<keyword evidence="2" id="KW-1185">Reference proteome</keyword>
<proteinExistence type="predicted"/>
<organism evidence="1 2">
    <name type="scientific">Arctia plantaginis</name>
    <name type="common">Wood tiger moth</name>
    <name type="synonym">Phalaena plantaginis</name>
    <dbReference type="NCBI Taxonomy" id="874455"/>
    <lineage>
        <taxon>Eukaryota</taxon>
        <taxon>Metazoa</taxon>
        <taxon>Ecdysozoa</taxon>
        <taxon>Arthropoda</taxon>
        <taxon>Hexapoda</taxon>
        <taxon>Insecta</taxon>
        <taxon>Pterygota</taxon>
        <taxon>Neoptera</taxon>
        <taxon>Endopterygota</taxon>
        <taxon>Lepidoptera</taxon>
        <taxon>Glossata</taxon>
        <taxon>Ditrysia</taxon>
        <taxon>Noctuoidea</taxon>
        <taxon>Erebidae</taxon>
        <taxon>Arctiinae</taxon>
        <taxon>Arctia</taxon>
    </lineage>
</organism>
<dbReference type="InterPro" id="IPR036397">
    <property type="entry name" value="RNaseH_sf"/>
</dbReference>
<comment type="caution">
    <text evidence="1">The sequence shown here is derived from an EMBL/GenBank/DDBJ whole genome shotgun (WGS) entry which is preliminary data.</text>
</comment>
<dbReference type="Proteomes" id="UP000494106">
    <property type="component" value="Unassembled WGS sequence"/>
</dbReference>
<protein>
    <recommendedName>
        <fullName evidence="3">Tc1-like transposase DDE domain-containing protein</fullName>
    </recommendedName>
</protein>
<dbReference type="AlphaFoldDB" id="A0A8S1A2K5"/>
<dbReference type="EMBL" id="CADEBC010000498">
    <property type="protein sequence ID" value="CAB3238611.1"/>
    <property type="molecule type" value="Genomic_DNA"/>
</dbReference>
<dbReference type="PANTHER" id="PTHR33939">
    <property type="entry name" value="PROTEIN CBG22215"/>
    <property type="match status" value="1"/>
</dbReference>
<gene>
    <name evidence="1" type="ORF">APLA_LOCUS7458</name>
</gene>
<evidence type="ECO:0000313" key="2">
    <source>
        <dbReference type="Proteomes" id="UP000494106"/>
    </source>
</evidence>
<dbReference type="GO" id="GO:0003676">
    <property type="term" value="F:nucleic acid binding"/>
    <property type="evidence" value="ECO:0007669"/>
    <property type="project" value="InterPro"/>
</dbReference>
<evidence type="ECO:0008006" key="3">
    <source>
        <dbReference type="Google" id="ProtNLM"/>
    </source>
</evidence>
<evidence type="ECO:0000313" key="1">
    <source>
        <dbReference type="EMBL" id="CAB3238611.1"/>
    </source>
</evidence>
<dbReference type="PANTHER" id="PTHR33939:SF1">
    <property type="entry name" value="DUF4371 DOMAIN-CONTAINING PROTEIN"/>
    <property type="match status" value="1"/>
</dbReference>